<reference evidence="11" key="3">
    <citation type="submission" date="2025-08" db="UniProtKB">
        <authorList>
            <consortium name="Ensembl"/>
        </authorList>
    </citation>
    <scope>IDENTIFICATION</scope>
    <source>
        <strain evidence="11">17573</strain>
    </source>
</reference>
<dbReference type="ExpressionAtlas" id="A0A1D5Q3F6">
    <property type="expression patterns" value="baseline"/>
</dbReference>
<dbReference type="InterPro" id="IPR051047">
    <property type="entry name" value="AccD/PCCB"/>
</dbReference>
<evidence type="ECO:0000256" key="8">
    <source>
        <dbReference type="ARBA" id="ARBA00049495"/>
    </source>
</evidence>
<comment type="subunit">
    <text evidence="4">The holoenzyme is a dodecamer composed of 6 PCCA/alpha subunits and 6 PCCB/beta subunits.</text>
</comment>
<comment type="catalytic activity">
    <reaction evidence="8">
        <text>propanoyl-CoA + hydrogencarbonate + ATP = (S)-methylmalonyl-CoA + ADP + phosphate + H(+)</text>
        <dbReference type="Rhea" id="RHEA:23720"/>
        <dbReference type="ChEBI" id="CHEBI:15378"/>
        <dbReference type="ChEBI" id="CHEBI:17544"/>
        <dbReference type="ChEBI" id="CHEBI:30616"/>
        <dbReference type="ChEBI" id="CHEBI:43474"/>
        <dbReference type="ChEBI" id="CHEBI:57327"/>
        <dbReference type="ChEBI" id="CHEBI:57392"/>
        <dbReference type="ChEBI" id="CHEBI:456216"/>
        <dbReference type="EC" id="6.4.1.3"/>
    </reaction>
    <physiologicalReaction direction="left-to-right" evidence="8">
        <dbReference type="Rhea" id="RHEA:23721"/>
    </physiologicalReaction>
</comment>
<reference evidence="11" key="2">
    <citation type="submission" date="2019-01" db="EMBL/GenBank/DDBJ databases">
        <authorList>
            <person name="Graves T."/>
            <person name="Eichler E.E."/>
            <person name="Wilson R.K."/>
        </authorList>
    </citation>
    <scope>NUCLEOTIDE SEQUENCE [LARGE SCALE GENOMIC DNA]</scope>
    <source>
        <strain evidence="11">17573</strain>
    </source>
</reference>
<dbReference type="PANTHER" id="PTHR43842:SF2">
    <property type="entry name" value="PROPIONYL-COA CARBOXYLASE BETA CHAIN, MITOCHONDRIAL"/>
    <property type="match status" value="1"/>
</dbReference>
<dbReference type="Bgee" id="ENSMMUG00000003262">
    <property type="expression patterns" value="Expressed in ileum and 21 other cell types or tissues"/>
</dbReference>
<dbReference type="AlphaFoldDB" id="A0A1D5Q3F6"/>
<dbReference type="PROSITE" id="PS50980">
    <property type="entry name" value="COA_CT_NTER"/>
    <property type="match status" value="1"/>
</dbReference>
<dbReference type="InterPro" id="IPR029045">
    <property type="entry name" value="ClpP/crotonase-like_dom_sf"/>
</dbReference>
<dbReference type="InParanoid" id="A0A1D5Q3F6"/>
<evidence type="ECO:0000256" key="6">
    <source>
        <dbReference type="ARBA" id="ARBA00042797"/>
    </source>
</evidence>
<name>A0A1D5Q3F6_MACMU</name>
<dbReference type="Ensembl" id="ENSMMUT00000072666.2">
    <property type="protein sequence ID" value="ENSMMUP00000042568.2"/>
    <property type="gene ID" value="ENSMMUG00000003262.4"/>
</dbReference>
<evidence type="ECO:0000313" key="13">
    <source>
        <dbReference type="VGNC" id="VGNC:75774"/>
    </source>
</evidence>
<dbReference type="Gene3D" id="3.90.226.10">
    <property type="entry name" value="2-enoyl-CoA Hydratase, Chain A, domain 1"/>
    <property type="match status" value="2"/>
</dbReference>
<dbReference type="GeneTree" id="ENSGT00940000157741"/>
<dbReference type="Proteomes" id="UP000006718">
    <property type="component" value="Chromosome 2"/>
</dbReference>
<evidence type="ECO:0000313" key="12">
    <source>
        <dbReference type="Proteomes" id="UP000006718"/>
    </source>
</evidence>
<dbReference type="InterPro" id="IPR011763">
    <property type="entry name" value="COA_CT_C"/>
</dbReference>
<dbReference type="GO" id="GO:0005739">
    <property type="term" value="C:mitochondrion"/>
    <property type="evidence" value="ECO:0000318"/>
    <property type="project" value="GO_Central"/>
</dbReference>
<dbReference type="VEuPathDB" id="HostDB:ENSMMUG00000003262"/>
<dbReference type="STRING" id="9544.ENSMMUP00000042568"/>
<evidence type="ECO:0000256" key="1">
    <source>
        <dbReference type="ARBA" id="ARBA00005060"/>
    </source>
</evidence>
<evidence type="ECO:0000256" key="5">
    <source>
        <dbReference type="ARBA" id="ARBA00041138"/>
    </source>
</evidence>
<dbReference type="PANTHER" id="PTHR43842">
    <property type="entry name" value="PROPIONYL-COA CARBOXYLASE BETA CHAIN"/>
    <property type="match status" value="1"/>
</dbReference>
<dbReference type="PROSITE" id="PS50989">
    <property type="entry name" value="COA_CT_CTER"/>
    <property type="match status" value="1"/>
</dbReference>
<dbReference type="Pfam" id="PF01039">
    <property type="entry name" value="Carboxyl_trans"/>
    <property type="match status" value="1"/>
</dbReference>
<keyword evidence="12" id="KW-1185">Reference proteome</keyword>
<comment type="catalytic activity">
    <reaction evidence="7">
        <text>butanoyl-CoA + hydrogencarbonate + ATP = (2S)-ethylmalonyl-CoA + ADP + phosphate + H(+)</text>
        <dbReference type="Rhea" id="RHEA:59520"/>
        <dbReference type="ChEBI" id="CHEBI:15378"/>
        <dbReference type="ChEBI" id="CHEBI:17544"/>
        <dbReference type="ChEBI" id="CHEBI:30616"/>
        <dbReference type="ChEBI" id="CHEBI:43474"/>
        <dbReference type="ChEBI" id="CHEBI:57371"/>
        <dbReference type="ChEBI" id="CHEBI:60909"/>
        <dbReference type="ChEBI" id="CHEBI:456216"/>
    </reaction>
    <physiologicalReaction direction="left-to-right" evidence="7">
        <dbReference type="Rhea" id="RHEA:59521"/>
    </physiologicalReaction>
</comment>
<sequence>MLRKRLNHALRTCVLRCADRGRAGTAKMAAALRVAAAGARLSVLASGLRAAIRGLCSQATSVNERIENKRRTALLGGGQRRIDAQHKRGKLTARERISLLLDPGSFVESDMFVEHRCADFGMAADKNKFPGDSVVTGRGRINGRLVYVFSQDFTVFGGSLSGAHAQKICKIMDQAITVGAPVIGLNDSGGARIQEGVESLAGYADIFLRNVTASGVIPQISLIMGPCAGGAVYSPALTDFTFMVKDTSYLFITGPDVVKSVTNEDVTQEELGGAKTHTTMSGVAHRAFENDVDALCNLRDFFNYLPLSNQDSAPVRECHDPSDRLVPELDTIVPLESTKAYNMVDIIHSVVDEREFFEIMPNYAKNIIVGFARMNGRTVGIVGNQPKVASGCLDINSSVKGARFVRFCDAFNIPLITFVDVPGFLPGTAQEYGGIIRHGAKLLYAFAEATVPKVTVITRKAYGGAYDVMSSKHLCGDTNYAWPTAEIAVMGAKGLWMTSSNLLPHVPESAVTWMCWPARREESKKCFTRLCNLDTEMVEEPAQESNWASSFTEALDGGETPVQKLSWSKKLDAARPWKLCQVDQPPWTMECLENNDS</sequence>
<dbReference type="InterPro" id="IPR011762">
    <property type="entry name" value="COA_CT_N"/>
</dbReference>
<comment type="pathway">
    <text evidence="1">Metabolic intermediate metabolism; propanoyl-CoA degradation; succinyl-CoA from propanoyl-CoA: step 1/3.</text>
</comment>
<accession>A0A1D5Q3F6</accession>
<protein>
    <recommendedName>
        <fullName evidence="5">Propionyl-CoA carboxylase beta chain, mitochondrial</fullName>
        <ecNumber evidence="2">6.4.1.3</ecNumber>
    </recommendedName>
    <alternativeName>
        <fullName evidence="6">Propanoyl-CoA:carbon dioxide ligase subunit beta</fullName>
    </alternativeName>
</protein>
<evidence type="ECO:0000256" key="2">
    <source>
        <dbReference type="ARBA" id="ARBA00013050"/>
    </source>
</evidence>
<feature type="domain" description="CoA carboxyltransferase C-terminal" evidence="10">
    <location>
        <begin position="321"/>
        <end position="557"/>
    </location>
</feature>
<dbReference type="EC" id="6.4.1.3" evidence="2"/>
<evidence type="ECO:0000256" key="4">
    <source>
        <dbReference type="ARBA" id="ARBA00038567"/>
    </source>
</evidence>
<reference evidence="11" key="4">
    <citation type="submission" date="2025-09" db="UniProtKB">
        <authorList>
            <consortium name="Ensembl"/>
        </authorList>
    </citation>
    <scope>IDENTIFICATION</scope>
    <source>
        <strain evidence="11">17573</strain>
    </source>
</reference>
<dbReference type="SUPFAM" id="SSF52096">
    <property type="entry name" value="ClpP/crotonase"/>
    <property type="match status" value="2"/>
</dbReference>
<dbReference type="GO" id="GO:0005759">
    <property type="term" value="C:mitochondrial matrix"/>
    <property type="evidence" value="ECO:0007669"/>
    <property type="project" value="Ensembl"/>
</dbReference>
<keyword evidence="3" id="KW-0436">Ligase</keyword>
<dbReference type="FunFam" id="3.90.226.10:FF:000016">
    <property type="entry name" value="Propionyl-CoA carboxylase, beta subunit"/>
    <property type="match status" value="1"/>
</dbReference>
<dbReference type="VGNC" id="VGNC:75774">
    <property type="gene designation" value="PCCB"/>
</dbReference>
<dbReference type="SMR" id="A0A1D5Q3F6"/>
<organism evidence="11 12">
    <name type="scientific">Macaca mulatta</name>
    <name type="common">Rhesus macaque</name>
    <dbReference type="NCBI Taxonomy" id="9544"/>
    <lineage>
        <taxon>Eukaryota</taxon>
        <taxon>Metazoa</taxon>
        <taxon>Chordata</taxon>
        <taxon>Craniata</taxon>
        <taxon>Vertebrata</taxon>
        <taxon>Euteleostomi</taxon>
        <taxon>Mammalia</taxon>
        <taxon>Eutheria</taxon>
        <taxon>Euarchontoglires</taxon>
        <taxon>Primates</taxon>
        <taxon>Haplorrhini</taxon>
        <taxon>Catarrhini</taxon>
        <taxon>Cercopithecidae</taxon>
        <taxon>Cercopithecinae</taxon>
        <taxon>Macaca</taxon>
    </lineage>
</organism>
<feature type="domain" description="CoA carboxyltransferase N-terminal" evidence="9">
    <location>
        <begin position="59"/>
        <end position="317"/>
    </location>
</feature>
<evidence type="ECO:0000259" key="9">
    <source>
        <dbReference type="PROSITE" id="PS50980"/>
    </source>
</evidence>
<reference evidence="12" key="1">
    <citation type="journal article" date="2007" name="Science">
        <title>Evolutionary and biomedical insights from the rhesus macaque genome.</title>
        <authorList>
            <person name="Gibbs R.A."/>
            <person name="Rogers J."/>
            <person name="Katze M.G."/>
            <person name="Bumgarner R."/>
            <person name="Weinstock G.M."/>
            <person name="Mardis E.R."/>
            <person name="Remington K.A."/>
            <person name="Strausberg R.L."/>
            <person name="Venter J.C."/>
            <person name="Wilson R.K."/>
            <person name="Batzer M.A."/>
            <person name="Bustamante C.D."/>
            <person name="Eichler E.E."/>
            <person name="Hahn M.W."/>
            <person name="Hardison R.C."/>
            <person name="Makova K.D."/>
            <person name="Miller W."/>
            <person name="Milosavljevic A."/>
            <person name="Palermo R.E."/>
            <person name="Siepel A."/>
            <person name="Sikela J.M."/>
            <person name="Attaway T."/>
            <person name="Bell S."/>
            <person name="Bernard K.E."/>
            <person name="Buhay C.J."/>
            <person name="Chandrabose M.N."/>
            <person name="Dao M."/>
            <person name="Davis C."/>
            <person name="Delehaunty K.D."/>
            <person name="Ding Y."/>
            <person name="Dinh H.H."/>
            <person name="Dugan-Rocha S."/>
            <person name="Fulton L.A."/>
            <person name="Gabisi R.A."/>
            <person name="Garner T.T."/>
            <person name="Godfrey J."/>
            <person name="Hawes A.C."/>
            <person name="Hernandez J."/>
            <person name="Hines S."/>
            <person name="Holder M."/>
            <person name="Hume J."/>
            <person name="Jhangiani S.N."/>
            <person name="Joshi V."/>
            <person name="Khan Z.M."/>
            <person name="Kirkness E.F."/>
            <person name="Cree A."/>
            <person name="Fowler R.G."/>
            <person name="Lee S."/>
            <person name="Lewis L.R."/>
            <person name="Li Z."/>
            <person name="Liu Y.-S."/>
            <person name="Moore S.M."/>
            <person name="Muzny D."/>
            <person name="Nazareth L.V."/>
            <person name="Ngo D.N."/>
            <person name="Okwuonu G.O."/>
            <person name="Pai G."/>
            <person name="Parker D."/>
            <person name="Paul H.A."/>
            <person name="Pfannkoch C."/>
            <person name="Pohl C.S."/>
            <person name="Rogers Y.-H.C."/>
            <person name="Ruiz S.J."/>
            <person name="Sabo A."/>
            <person name="Santibanez J."/>
            <person name="Schneider B.W."/>
            <person name="Smith S.M."/>
            <person name="Sodergren E."/>
            <person name="Svatek A.F."/>
            <person name="Utterback T.R."/>
            <person name="Vattathil S."/>
            <person name="Warren W."/>
            <person name="White C.S."/>
            <person name="Chinwalla A.T."/>
            <person name="Feng Y."/>
            <person name="Halpern A.L."/>
            <person name="Hillier L.W."/>
            <person name="Huang X."/>
            <person name="Minx P."/>
            <person name="Nelson J.O."/>
            <person name="Pepin K.H."/>
            <person name="Qin X."/>
            <person name="Sutton G.G."/>
            <person name="Venter E."/>
            <person name="Walenz B.P."/>
            <person name="Wallis J.W."/>
            <person name="Worley K.C."/>
            <person name="Yang S.-P."/>
            <person name="Jones S.M."/>
            <person name="Marra M.A."/>
            <person name="Rocchi M."/>
            <person name="Schein J.E."/>
            <person name="Baertsch R."/>
            <person name="Clarke L."/>
            <person name="Csuros M."/>
            <person name="Glasscock J."/>
            <person name="Harris R.A."/>
            <person name="Havlak P."/>
            <person name="Jackson A.R."/>
            <person name="Jiang H."/>
            <person name="Liu Y."/>
            <person name="Messina D.N."/>
            <person name="Shen Y."/>
            <person name="Song H.X.-Z."/>
            <person name="Wylie T."/>
            <person name="Zhang L."/>
            <person name="Birney E."/>
            <person name="Han K."/>
            <person name="Konkel M.K."/>
            <person name="Lee J."/>
            <person name="Smit A.F.A."/>
            <person name="Ullmer B."/>
            <person name="Wang H."/>
            <person name="Xing J."/>
            <person name="Burhans R."/>
            <person name="Cheng Z."/>
            <person name="Karro J.E."/>
            <person name="Ma J."/>
            <person name="Raney B."/>
            <person name="She X."/>
            <person name="Cox M.J."/>
            <person name="Demuth J.P."/>
            <person name="Dumas L.J."/>
            <person name="Han S.-G."/>
            <person name="Hopkins J."/>
            <person name="Karimpour-Fard A."/>
            <person name="Kim Y.H."/>
            <person name="Pollack J.R."/>
            <person name="Vinar T."/>
            <person name="Addo-Quaye C."/>
            <person name="Degenhardt J."/>
            <person name="Denby A."/>
            <person name="Hubisz M.J."/>
            <person name="Indap A."/>
            <person name="Kosiol C."/>
            <person name="Lahn B.T."/>
            <person name="Lawson H.A."/>
            <person name="Marklein A."/>
            <person name="Nielsen R."/>
            <person name="Vallender E.J."/>
            <person name="Clark A.G."/>
            <person name="Ferguson B."/>
            <person name="Hernandez R.D."/>
            <person name="Hirani K."/>
            <person name="Kehrer-Sawatzki H."/>
            <person name="Kolb J."/>
            <person name="Patil S."/>
            <person name="Pu L.-L."/>
            <person name="Ren Y."/>
            <person name="Smith D.G."/>
            <person name="Wheeler D.A."/>
            <person name="Schenck I."/>
            <person name="Ball E.V."/>
            <person name="Chen R."/>
            <person name="Cooper D.N."/>
            <person name="Giardine B."/>
            <person name="Hsu F."/>
            <person name="Kent W.J."/>
            <person name="Lesk A."/>
            <person name="Nelson D.L."/>
            <person name="O'brien W.E."/>
            <person name="Pruefer K."/>
            <person name="Stenson P.D."/>
            <person name="Wallace J.C."/>
            <person name="Ke H."/>
            <person name="Liu X.-M."/>
            <person name="Wang P."/>
            <person name="Xiang A.P."/>
            <person name="Yang F."/>
            <person name="Barber G.P."/>
            <person name="Haussler D."/>
            <person name="Karolchik D."/>
            <person name="Kern A.D."/>
            <person name="Kuhn R.M."/>
            <person name="Smith K.E."/>
            <person name="Zwieg A.S."/>
        </authorList>
    </citation>
    <scope>NUCLEOTIDE SEQUENCE [LARGE SCALE GENOMIC DNA]</scope>
    <source>
        <strain evidence="12">17573</strain>
    </source>
</reference>
<dbReference type="InterPro" id="IPR034733">
    <property type="entry name" value="AcCoA_carboxyl_beta"/>
</dbReference>
<dbReference type="GO" id="GO:1902494">
    <property type="term" value="C:catalytic complex"/>
    <property type="evidence" value="ECO:0007669"/>
    <property type="project" value="Ensembl"/>
</dbReference>
<dbReference type="GO" id="GO:0004658">
    <property type="term" value="F:propionyl-CoA carboxylase activity"/>
    <property type="evidence" value="ECO:0000318"/>
    <property type="project" value="GO_Central"/>
</dbReference>
<gene>
    <name evidence="11 13" type="primary">PCCB</name>
</gene>
<evidence type="ECO:0000256" key="3">
    <source>
        <dbReference type="ARBA" id="ARBA00022598"/>
    </source>
</evidence>
<evidence type="ECO:0000256" key="7">
    <source>
        <dbReference type="ARBA" id="ARBA00048208"/>
    </source>
</evidence>
<evidence type="ECO:0000313" key="11">
    <source>
        <dbReference type="Ensembl" id="ENSMMUP00000042568.2"/>
    </source>
</evidence>
<evidence type="ECO:0000259" key="10">
    <source>
        <dbReference type="PROSITE" id="PS50989"/>
    </source>
</evidence>
<dbReference type="FunCoup" id="A0A1D5Q3F6">
    <property type="interactions" value="869"/>
</dbReference>
<proteinExistence type="predicted"/>